<accession>A0A0D0EVJ8</accession>
<protein>
    <recommendedName>
        <fullName evidence="6">YcxB-like protein domain-containing protein</fullName>
    </recommendedName>
</protein>
<evidence type="ECO:0000256" key="1">
    <source>
        <dbReference type="SAM" id="Phobius"/>
    </source>
</evidence>
<dbReference type="AlphaFoldDB" id="A0A0D0EVJ8"/>
<dbReference type="EMBL" id="MUGX01000010">
    <property type="protein sequence ID" value="OXA88571.1"/>
    <property type="molecule type" value="Genomic_DNA"/>
</dbReference>
<feature type="transmembrane region" description="Helical" evidence="1">
    <location>
        <begin position="34"/>
        <end position="50"/>
    </location>
</feature>
<evidence type="ECO:0000313" key="2">
    <source>
        <dbReference type="EMBL" id="KIO52928.1"/>
    </source>
</evidence>
<dbReference type="Proteomes" id="UP000032061">
    <property type="component" value="Unassembled WGS sequence"/>
</dbReference>
<feature type="transmembrane region" description="Helical" evidence="1">
    <location>
        <begin position="56"/>
        <end position="72"/>
    </location>
</feature>
<proteinExistence type="predicted"/>
<dbReference type="STRING" id="37752.IW18_10375"/>
<evidence type="ECO:0008006" key="6">
    <source>
        <dbReference type="Google" id="ProtNLM"/>
    </source>
</evidence>
<name>A0A0D0EVJ8_9FLAO</name>
<keyword evidence="1" id="KW-1133">Transmembrane helix</keyword>
<keyword evidence="5" id="KW-1185">Reference proteome</keyword>
<dbReference type="OrthoDB" id="1361843at2"/>
<keyword evidence="1" id="KW-0812">Transmembrane</keyword>
<gene>
    <name evidence="3" type="ORF">B0A73_07790</name>
    <name evidence="2" type="ORF">IW18_10375</name>
</gene>
<evidence type="ECO:0000313" key="4">
    <source>
        <dbReference type="Proteomes" id="UP000032061"/>
    </source>
</evidence>
<evidence type="ECO:0000313" key="5">
    <source>
        <dbReference type="Proteomes" id="UP000198302"/>
    </source>
</evidence>
<comment type="caution">
    <text evidence="2">The sequence shown here is derived from an EMBL/GenBank/DDBJ whole genome shotgun (WGS) entry which is preliminary data.</text>
</comment>
<sequence length="176" mass="20862">MKFEIPFDEKIYKKQIELTFNQSWSYSKTENKKLITIAAIFISLGIIILYGNGDIGNLFILLGIIAIIAYIYRLRRYKKAKKTTENLMNENIKIWNINPISIWEFENDFFRFKFYGGDYKINWETIKYSEVVDDTFFFGFKKGGNYYTLSESEIGKTNFLKVVEFVKQKIEPTINL</sequence>
<dbReference type="Proteomes" id="UP000198302">
    <property type="component" value="Unassembled WGS sequence"/>
</dbReference>
<reference evidence="2 4" key="1">
    <citation type="submission" date="2015-01" db="EMBL/GenBank/DDBJ databases">
        <title>Genome of Flavobacterium hibernum DSM 12611.</title>
        <authorList>
            <person name="Stropko S.J."/>
            <person name="Pipes S.E."/>
            <person name="Newman J.D."/>
        </authorList>
    </citation>
    <scope>NUCLEOTIDE SEQUENCE [LARGE SCALE GENOMIC DNA]</scope>
    <source>
        <strain evidence="2 4">DSM 12611</strain>
    </source>
</reference>
<evidence type="ECO:0000313" key="3">
    <source>
        <dbReference type="EMBL" id="OXA88571.1"/>
    </source>
</evidence>
<organism evidence="2 4">
    <name type="scientific">Flavobacterium hibernum</name>
    <dbReference type="NCBI Taxonomy" id="37752"/>
    <lineage>
        <taxon>Bacteria</taxon>
        <taxon>Pseudomonadati</taxon>
        <taxon>Bacteroidota</taxon>
        <taxon>Flavobacteriia</taxon>
        <taxon>Flavobacteriales</taxon>
        <taxon>Flavobacteriaceae</taxon>
        <taxon>Flavobacterium</taxon>
    </lineage>
</organism>
<dbReference type="EMBL" id="JPRK01000008">
    <property type="protein sequence ID" value="KIO52928.1"/>
    <property type="molecule type" value="Genomic_DNA"/>
</dbReference>
<dbReference type="RefSeq" id="WP_041517508.1">
    <property type="nucleotide sequence ID" value="NZ_JPRK01000008.1"/>
</dbReference>
<keyword evidence="1" id="KW-0472">Membrane</keyword>
<reference evidence="3 5" key="2">
    <citation type="submission" date="2016-11" db="EMBL/GenBank/DDBJ databases">
        <title>Whole genomes of Flavobacteriaceae.</title>
        <authorList>
            <person name="Stine C."/>
            <person name="Li C."/>
            <person name="Tadesse D."/>
        </authorList>
    </citation>
    <scope>NUCLEOTIDE SEQUENCE [LARGE SCALE GENOMIC DNA]</scope>
    <source>
        <strain evidence="3 5">ATCC 51468</strain>
    </source>
</reference>